<comment type="similarity">
    <text evidence="1">Belongs to the IAP family.</text>
</comment>
<evidence type="ECO:0000313" key="10">
    <source>
        <dbReference type="Proteomes" id="UP001607302"/>
    </source>
</evidence>
<feature type="compositionally biased region" description="Polar residues" evidence="7">
    <location>
        <begin position="286"/>
        <end position="296"/>
    </location>
</feature>
<name>A0ABD2C302_VESSQ</name>
<evidence type="ECO:0000256" key="2">
    <source>
        <dbReference type="ARBA" id="ARBA00022703"/>
    </source>
</evidence>
<keyword evidence="4 6" id="KW-0863">Zinc-finger</keyword>
<keyword evidence="3" id="KW-0479">Metal-binding</keyword>
<keyword evidence="10" id="KW-1185">Reference proteome</keyword>
<evidence type="ECO:0000256" key="3">
    <source>
        <dbReference type="ARBA" id="ARBA00022723"/>
    </source>
</evidence>
<dbReference type="FunFam" id="1.10.1170.10:FF:000002">
    <property type="entry name" value="Baculoviral IAP repeat containing 7"/>
    <property type="match status" value="1"/>
</dbReference>
<dbReference type="GO" id="GO:0006915">
    <property type="term" value="P:apoptotic process"/>
    <property type="evidence" value="ECO:0007669"/>
    <property type="project" value="UniProtKB-KW"/>
</dbReference>
<gene>
    <name evidence="9" type="ORF">V1478_001349</name>
</gene>
<protein>
    <submittedName>
        <fullName evidence="9">Inhibitor of apoptosis isoform X2</fullName>
    </submittedName>
</protein>
<evidence type="ECO:0000256" key="1">
    <source>
        <dbReference type="ARBA" id="ARBA00006672"/>
    </source>
</evidence>
<feature type="domain" description="RING-type" evidence="8">
    <location>
        <begin position="344"/>
        <end position="379"/>
    </location>
</feature>
<evidence type="ECO:0000256" key="6">
    <source>
        <dbReference type="PROSITE-ProRule" id="PRU00175"/>
    </source>
</evidence>
<reference evidence="9 10" key="1">
    <citation type="journal article" date="2024" name="Ann. Entomol. Soc. Am.">
        <title>Genomic analyses of the southern and eastern yellowjacket wasps (Hymenoptera: Vespidae) reveal evolutionary signatures of social life.</title>
        <authorList>
            <person name="Catto M.A."/>
            <person name="Caine P.B."/>
            <person name="Orr S.E."/>
            <person name="Hunt B.G."/>
            <person name="Goodisman M.A.D."/>
        </authorList>
    </citation>
    <scope>NUCLEOTIDE SEQUENCE [LARGE SCALE GENOMIC DNA]</scope>
    <source>
        <strain evidence="9">233</strain>
        <tissue evidence="9">Head and thorax</tissue>
    </source>
</reference>
<dbReference type="InterPro" id="IPR001370">
    <property type="entry name" value="BIR_rpt"/>
</dbReference>
<dbReference type="InterPro" id="IPR001841">
    <property type="entry name" value="Znf_RING"/>
</dbReference>
<dbReference type="Gene3D" id="1.10.1170.10">
    <property type="entry name" value="Inhibitor Of Apoptosis Protein (2mihbC-IAP-1), Chain A"/>
    <property type="match status" value="2"/>
</dbReference>
<dbReference type="CDD" id="cd00022">
    <property type="entry name" value="BIR"/>
    <property type="match status" value="2"/>
</dbReference>
<proteinExistence type="inferred from homology"/>
<dbReference type="Pfam" id="PF00653">
    <property type="entry name" value="BIR"/>
    <property type="match status" value="2"/>
</dbReference>
<keyword evidence="2" id="KW-0053">Apoptosis</keyword>
<dbReference type="SMART" id="SM00184">
    <property type="entry name" value="RING"/>
    <property type="match status" value="1"/>
</dbReference>
<dbReference type="PANTHER" id="PTHR10044">
    <property type="entry name" value="INHIBITOR OF APOPTOSIS"/>
    <property type="match status" value="1"/>
</dbReference>
<evidence type="ECO:0000259" key="8">
    <source>
        <dbReference type="PROSITE" id="PS50089"/>
    </source>
</evidence>
<dbReference type="FunFam" id="1.10.1170.10:FF:000003">
    <property type="entry name" value="E3 ubiquitin-protein ligase XIAP"/>
    <property type="match status" value="1"/>
</dbReference>
<dbReference type="InterPro" id="IPR013083">
    <property type="entry name" value="Znf_RING/FYVE/PHD"/>
</dbReference>
<dbReference type="PROSITE" id="PS01282">
    <property type="entry name" value="BIR_REPEAT_1"/>
    <property type="match status" value="2"/>
</dbReference>
<dbReference type="Pfam" id="PF13920">
    <property type="entry name" value="zf-C3HC4_3"/>
    <property type="match status" value="1"/>
</dbReference>
<organism evidence="9 10">
    <name type="scientific">Vespula squamosa</name>
    <name type="common">Southern yellow jacket</name>
    <name type="synonym">Wasp</name>
    <dbReference type="NCBI Taxonomy" id="30214"/>
    <lineage>
        <taxon>Eukaryota</taxon>
        <taxon>Metazoa</taxon>
        <taxon>Ecdysozoa</taxon>
        <taxon>Arthropoda</taxon>
        <taxon>Hexapoda</taxon>
        <taxon>Insecta</taxon>
        <taxon>Pterygota</taxon>
        <taxon>Neoptera</taxon>
        <taxon>Endopterygota</taxon>
        <taxon>Hymenoptera</taxon>
        <taxon>Apocrita</taxon>
        <taxon>Aculeata</taxon>
        <taxon>Vespoidea</taxon>
        <taxon>Vespidae</taxon>
        <taxon>Vespinae</taxon>
        <taxon>Vespula</taxon>
    </lineage>
</organism>
<evidence type="ECO:0000256" key="7">
    <source>
        <dbReference type="SAM" id="MobiDB-lite"/>
    </source>
</evidence>
<dbReference type="GO" id="GO:0008270">
    <property type="term" value="F:zinc ion binding"/>
    <property type="evidence" value="ECO:0007669"/>
    <property type="project" value="UniProtKB-KW"/>
</dbReference>
<evidence type="ECO:0000256" key="5">
    <source>
        <dbReference type="ARBA" id="ARBA00022833"/>
    </source>
</evidence>
<feature type="region of interest" description="Disordered" evidence="7">
    <location>
        <begin position="286"/>
        <end position="312"/>
    </location>
</feature>
<dbReference type="SMART" id="SM00238">
    <property type="entry name" value="BIR"/>
    <property type="match status" value="2"/>
</dbReference>
<dbReference type="InterPro" id="IPR050784">
    <property type="entry name" value="IAP"/>
</dbReference>
<dbReference type="PROSITE" id="PS50089">
    <property type="entry name" value="ZF_RING_2"/>
    <property type="match status" value="1"/>
</dbReference>
<dbReference type="PROSITE" id="PS50143">
    <property type="entry name" value="BIR_REPEAT_2"/>
    <property type="match status" value="2"/>
</dbReference>
<dbReference type="EMBL" id="JAUDFV010000025">
    <property type="protein sequence ID" value="KAL2738783.1"/>
    <property type="molecule type" value="Genomic_DNA"/>
</dbReference>
<dbReference type="AlphaFoldDB" id="A0ABD2C302"/>
<evidence type="ECO:0000313" key="9">
    <source>
        <dbReference type="EMBL" id="KAL2738783.1"/>
    </source>
</evidence>
<comment type="caution">
    <text evidence="9">The sequence shown here is derived from an EMBL/GenBank/DDBJ whole genome shotgun (WGS) entry which is preliminary data.</text>
</comment>
<dbReference type="SUPFAM" id="SSF57924">
    <property type="entry name" value="Inhibitor of apoptosis (IAP) repeat"/>
    <property type="match status" value="2"/>
</dbReference>
<dbReference type="Proteomes" id="UP001607302">
    <property type="component" value="Unassembled WGS sequence"/>
</dbReference>
<dbReference type="PANTHER" id="PTHR10044:SF174">
    <property type="entry name" value="DEATH-ASSOCIATED INHIBITOR OF APOPTOSIS 1"/>
    <property type="match status" value="1"/>
</dbReference>
<keyword evidence="5" id="KW-0862">Zinc</keyword>
<accession>A0ABD2C302</accession>
<sequence>MTDIIEHLPNESLPVRDSGNVSLSSSLEMKSVDEVDNVGYRFESERLRSFENWPVPYIEAEKLAAAGFYYLGEGDKVKCFECNIEICQWVENDDPMEDHKRWSSKCRFIKKQPCGNVPIGADPNTIPPVRSSLDVCGIYRQNSGNDTLTAELQLLSTAKLNAMGLGRTKGPLHPDFVSYDARLKTFDTWPRSMPQTKEHLAHAGFHYTGNGDQTLCYHCGGGLKDWEPEDDPWEEHAKWFPKCCYLLMVKGQEYVNKVTGQQTSSISTEEALQMNLPSFIKTIEPLSSDSGENGQIENAPGPSHRTESGLKVEGSSTSEEIKGCKDFNSTKAHCSKSVDDARVCKICYNGELGVVFLPCGHMVACVDCAPEMTTCAVCRVHVAMKVRAFLS</sequence>
<evidence type="ECO:0000256" key="4">
    <source>
        <dbReference type="ARBA" id="ARBA00022771"/>
    </source>
</evidence>
<dbReference type="Gene3D" id="3.30.40.10">
    <property type="entry name" value="Zinc/RING finger domain, C3HC4 (zinc finger)"/>
    <property type="match status" value="1"/>
</dbReference>